<dbReference type="GeneID" id="25255787"/>
<protein>
    <submittedName>
        <fullName evidence="2">p-ATPase, related</fullName>
    </submittedName>
</protein>
<dbReference type="VEuPathDB" id="ToxoDB:ETH_00033605"/>
<evidence type="ECO:0000256" key="1">
    <source>
        <dbReference type="SAM" id="MobiDB-lite"/>
    </source>
</evidence>
<proteinExistence type="predicted"/>
<organism evidence="2 3">
    <name type="scientific">Eimeria tenella</name>
    <name type="common">Coccidian parasite</name>
    <dbReference type="NCBI Taxonomy" id="5802"/>
    <lineage>
        <taxon>Eukaryota</taxon>
        <taxon>Sar</taxon>
        <taxon>Alveolata</taxon>
        <taxon>Apicomplexa</taxon>
        <taxon>Conoidasida</taxon>
        <taxon>Coccidia</taxon>
        <taxon>Eucoccidiorida</taxon>
        <taxon>Eimeriorina</taxon>
        <taxon>Eimeriidae</taxon>
        <taxon>Eimeria</taxon>
    </lineage>
</organism>
<dbReference type="InterPro" id="IPR023214">
    <property type="entry name" value="HAD_sf"/>
</dbReference>
<feature type="compositionally biased region" description="Basic residues" evidence="1">
    <location>
        <begin position="221"/>
        <end position="234"/>
    </location>
</feature>
<accession>U6KQ76</accession>
<feature type="region of interest" description="Disordered" evidence="1">
    <location>
        <begin position="211"/>
        <end position="234"/>
    </location>
</feature>
<sequence>MITGDQLKTACAIAAELGILQQHQQQQQQGEQQQQQQQQDAAILCARLHQDDDPSLPFKPNEELDPLVAKSVPRKETKMRYFCSCSEYRVSRHYVGWVTNIDYYSPSRGGPVQVLGAAKGRHAELSAAAAELLPFIKEDMQQNCPSPLFKDELGWCRPPDRQQISSSSSSSSSNLGVFPSKYADSSSRGAKMARTAAFIAAVWCEMLRAYTGPEGSSMGSRKQRGKQMKEKRKI</sequence>
<evidence type="ECO:0000313" key="3">
    <source>
        <dbReference type="Proteomes" id="UP000030747"/>
    </source>
</evidence>
<dbReference type="VEuPathDB" id="ToxoDB:ETH2_0502000"/>
<dbReference type="Proteomes" id="UP000030747">
    <property type="component" value="Unassembled WGS sequence"/>
</dbReference>
<name>U6KQ76_EIMTE</name>
<dbReference type="Gene3D" id="3.40.50.1000">
    <property type="entry name" value="HAD superfamily/HAD-like"/>
    <property type="match status" value="1"/>
</dbReference>
<gene>
    <name evidence="2" type="ORF">ETH_00033605</name>
</gene>
<keyword evidence="3" id="KW-1185">Reference proteome</keyword>
<dbReference type="RefSeq" id="XP_013229255.1">
    <property type="nucleotide sequence ID" value="XM_013373801.1"/>
</dbReference>
<dbReference type="AlphaFoldDB" id="U6KQ76"/>
<dbReference type="EMBL" id="HG673871">
    <property type="protein sequence ID" value="CDJ38417.1"/>
    <property type="molecule type" value="Genomic_DNA"/>
</dbReference>
<reference evidence="2" key="2">
    <citation type="submission" date="2013-10" db="EMBL/GenBank/DDBJ databases">
        <authorList>
            <person name="Aslett M."/>
        </authorList>
    </citation>
    <scope>NUCLEOTIDE SEQUENCE [LARGE SCALE GENOMIC DNA]</scope>
    <source>
        <strain evidence="2">Houghton</strain>
    </source>
</reference>
<dbReference type="OrthoDB" id="116380at2759"/>
<reference evidence="2" key="1">
    <citation type="submission" date="2013-10" db="EMBL/GenBank/DDBJ databases">
        <title>Genomic analysis of the causative agents of coccidiosis in chickens.</title>
        <authorList>
            <person name="Reid A.J."/>
            <person name="Blake D."/>
            <person name="Billington K."/>
            <person name="Browne H."/>
            <person name="Dunn M."/>
            <person name="Hung S."/>
            <person name="Kawahara F."/>
            <person name="Miranda-Saavedra D."/>
            <person name="Mourier T."/>
            <person name="Nagra H."/>
            <person name="Otto T.D."/>
            <person name="Rawlings N."/>
            <person name="Sanchez A."/>
            <person name="Sanders M."/>
            <person name="Subramaniam C."/>
            <person name="Tay Y."/>
            <person name="Dear P."/>
            <person name="Doerig C."/>
            <person name="Gruber A."/>
            <person name="Parkinson J."/>
            <person name="Shirley M."/>
            <person name="Wan K.L."/>
            <person name="Berriman M."/>
            <person name="Tomley F."/>
            <person name="Pain A."/>
        </authorList>
    </citation>
    <scope>NUCLEOTIDE SEQUENCE [LARGE SCALE GENOMIC DNA]</scope>
    <source>
        <strain evidence="2">Houghton</strain>
    </source>
</reference>
<evidence type="ECO:0000313" key="2">
    <source>
        <dbReference type="EMBL" id="CDJ38417.1"/>
    </source>
</evidence>